<dbReference type="EMBL" id="RCHU02000012">
    <property type="protein sequence ID" value="KAL3575726.1"/>
    <property type="molecule type" value="Genomic_DNA"/>
</dbReference>
<accession>A0ACC4BBJ4</accession>
<dbReference type="Proteomes" id="UP000309997">
    <property type="component" value="Unassembled WGS sequence"/>
</dbReference>
<reference evidence="1 2" key="1">
    <citation type="journal article" date="2024" name="Plant Biotechnol. J.">
        <title>Genome and CRISPR/Cas9 system of a widespread forest tree (Populus alba) in the world.</title>
        <authorList>
            <person name="Liu Y.J."/>
            <person name="Jiang P.F."/>
            <person name="Han X.M."/>
            <person name="Li X.Y."/>
            <person name="Wang H.M."/>
            <person name="Wang Y.J."/>
            <person name="Wang X.X."/>
            <person name="Zeng Q.Y."/>
        </authorList>
    </citation>
    <scope>NUCLEOTIDE SEQUENCE [LARGE SCALE GENOMIC DNA]</scope>
    <source>
        <strain evidence="2">cv. PAL-ZL1</strain>
    </source>
</reference>
<keyword evidence="2" id="KW-1185">Reference proteome</keyword>
<proteinExistence type="predicted"/>
<name>A0ACC4BBJ4_POPAL</name>
<protein>
    <submittedName>
        <fullName evidence="1">Uncharacterized protein</fullName>
    </submittedName>
</protein>
<gene>
    <name evidence="1" type="ORF">D5086_023827</name>
</gene>
<organism evidence="1 2">
    <name type="scientific">Populus alba</name>
    <name type="common">White poplar</name>
    <dbReference type="NCBI Taxonomy" id="43335"/>
    <lineage>
        <taxon>Eukaryota</taxon>
        <taxon>Viridiplantae</taxon>
        <taxon>Streptophyta</taxon>
        <taxon>Embryophyta</taxon>
        <taxon>Tracheophyta</taxon>
        <taxon>Spermatophyta</taxon>
        <taxon>Magnoliopsida</taxon>
        <taxon>eudicotyledons</taxon>
        <taxon>Gunneridae</taxon>
        <taxon>Pentapetalae</taxon>
        <taxon>rosids</taxon>
        <taxon>fabids</taxon>
        <taxon>Malpighiales</taxon>
        <taxon>Salicaceae</taxon>
        <taxon>Saliceae</taxon>
        <taxon>Populus</taxon>
    </lineage>
</organism>
<evidence type="ECO:0000313" key="1">
    <source>
        <dbReference type="EMBL" id="KAL3575726.1"/>
    </source>
</evidence>
<comment type="caution">
    <text evidence="1">The sequence shown here is derived from an EMBL/GenBank/DDBJ whole genome shotgun (WGS) entry which is preliminary data.</text>
</comment>
<sequence length="129" mass="14209">MESASVRNPSGDKDEGNTMEIQNFNWSNEASGGRYMPSAALMDLEPRPWMQSGLVLNFVFCQSATRFLLSSKPTESTSVFAEKLKAQDYKLAQTRSHISGITCNLALVIVRCDGKGEAYIEIVKLAPSK</sequence>
<evidence type="ECO:0000313" key="2">
    <source>
        <dbReference type="Proteomes" id="UP000309997"/>
    </source>
</evidence>